<evidence type="ECO:0000259" key="7">
    <source>
        <dbReference type="PROSITE" id="PS50217"/>
    </source>
</evidence>
<dbReference type="GO" id="GO:0046982">
    <property type="term" value="F:protein heterodimerization activity"/>
    <property type="evidence" value="ECO:0007669"/>
    <property type="project" value="UniProtKB-ARBA"/>
</dbReference>
<feature type="compositionally biased region" description="Polar residues" evidence="6">
    <location>
        <begin position="1"/>
        <end position="13"/>
    </location>
</feature>
<dbReference type="SMART" id="SM00338">
    <property type="entry name" value="BRLZ"/>
    <property type="match status" value="1"/>
</dbReference>
<dbReference type="GO" id="GO:0045893">
    <property type="term" value="P:positive regulation of DNA-templated transcription"/>
    <property type="evidence" value="ECO:0000318"/>
    <property type="project" value="GO_Central"/>
</dbReference>
<evidence type="ECO:0000256" key="2">
    <source>
        <dbReference type="ARBA" id="ARBA00023015"/>
    </source>
</evidence>
<keyword evidence="5" id="KW-0539">Nucleus</keyword>
<evidence type="ECO:0000313" key="8">
    <source>
        <dbReference type="Proteomes" id="UP000790787"/>
    </source>
</evidence>
<evidence type="ECO:0000256" key="4">
    <source>
        <dbReference type="ARBA" id="ARBA00023163"/>
    </source>
</evidence>
<keyword evidence="4" id="KW-0804">Transcription</keyword>
<dbReference type="InterPro" id="IPR045314">
    <property type="entry name" value="bZIP_plant_GBF1"/>
</dbReference>
<gene>
    <name evidence="9" type="primary">LOC107807277</name>
</gene>
<dbReference type="OrthoDB" id="551672at2759"/>
<dbReference type="InterPro" id="IPR046347">
    <property type="entry name" value="bZIP_sf"/>
</dbReference>
<dbReference type="InterPro" id="IPR004827">
    <property type="entry name" value="bZIP"/>
</dbReference>
<dbReference type="Proteomes" id="UP000790787">
    <property type="component" value="Chromosome 17"/>
</dbReference>
<dbReference type="GO" id="GO:0005634">
    <property type="term" value="C:nucleus"/>
    <property type="evidence" value="ECO:0000318"/>
    <property type="project" value="GO_Central"/>
</dbReference>
<dbReference type="PROSITE" id="PS50217">
    <property type="entry name" value="BZIP"/>
    <property type="match status" value="1"/>
</dbReference>
<dbReference type="GO" id="GO:0003700">
    <property type="term" value="F:DNA-binding transcription factor activity"/>
    <property type="evidence" value="ECO:0000318"/>
    <property type="project" value="GO_Central"/>
</dbReference>
<dbReference type="Gene3D" id="1.20.5.170">
    <property type="match status" value="1"/>
</dbReference>
<evidence type="ECO:0000256" key="6">
    <source>
        <dbReference type="SAM" id="MobiDB-lite"/>
    </source>
</evidence>
<keyword evidence="3" id="KW-0238">DNA-binding</keyword>
<dbReference type="STRING" id="4097.A0A1S4BDZ3"/>
<reference evidence="8" key="1">
    <citation type="journal article" date="2014" name="Nat. Commun.">
        <title>The tobacco genome sequence and its comparison with those of tomato and potato.</title>
        <authorList>
            <person name="Sierro N."/>
            <person name="Battey J.N."/>
            <person name="Ouadi S."/>
            <person name="Bakaher N."/>
            <person name="Bovet L."/>
            <person name="Willig A."/>
            <person name="Goepfert S."/>
            <person name="Peitsch M.C."/>
            <person name="Ivanov N.V."/>
        </authorList>
    </citation>
    <scope>NUCLEOTIDE SEQUENCE [LARGE SCALE GENOMIC DNA]</scope>
</reference>
<evidence type="ECO:0000256" key="5">
    <source>
        <dbReference type="ARBA" id="ARBA00023242"/>
    </source>
</evidence>
<evidence type="ECO:0000256" key="3">
    <source>
        <dbReference type="ARBA" id="ARBA00023125"/>
    </source>
</evidence>
<dbReference type="PANTHER" id="PTHR45764:SF30">
    <property type="entry name" value="BZIP TRANSCRIPTION FACTOR 53-LIKE"/>
    <property type="match status" value="1"/>
</dbReference>
<dbReference type="PANTHER" id="PTHR45764">
    <property type="entry name" value="BZIP TRANSCRIPTION FACTOR 44"/>
    <property type="match status" value="1"/>
</dbReference>
<feature type="domain" description="BZIP" evidence="7">
    <location>
        <begin position="22"/>
        <end position="85"/>
    </location>
</feature>
<dbReference type="GO" id="GO:0000976">
    <property type="term" value="F:transcription cis-regulatory region binding"/>
    <property type="evidence" value="ECO:0000318"/>
    <property type="project" value="GO_Central"/>
</dbReference>
<proteinExistence type="predicted"/>
<dbReference type="RefSeq" id="XP_016487119.1">
    <property type="nucleotide sequence ID" value="XM_016631633.2"/>
</dbReference>
<dbReference type="GeneID" id="107807277"/>
<dbReference type="Pfam" id="PF00170">
    <property type="entry name" value="bZIP_1"/>
    <property type="match status" value="1"/>
</dbReference>
<dbReference type="SUPFAM" id="SSF57959">
    <property type="entry name" value="Leucine zipper domain"/>
    <property type="match status" value="1"/>
</dbReference>
<dbReference type="CDD" id="cd14702">
    <property type="entry name" value="bZIP_plant_GBF1"/>
    <property type="match status" value="1"/>
</dbReference>
<dbReference type="PaxDb" id="4097-A0A1S4BDZ3"/>
<dbReference type="PROSITE" id="PS00036">
    <property type="entry name" value="BZIP_BASIC"/>
    <property type="match status" value="1"/>
</dbReference>
<accession>A0A1S4BDZ3</accession>
<sequence>MASTQQAVSSGSDADQRYAKFDERKRKRMESNRESARRSRMRKQQRLGELMSETTQLQNQNSICRERIDSVERNYCAIDAENNVLRAQIAELTERLNSLNSLTQFWADATGFPVDLPEIPDTLLEPWQLPCPIQPIDASSDMLLF</sequence>
<name>A0A1S4BDZ3_TOBAC</name>
<comment type="subcellular location">
    <subcellularLocation>
        <location evidence="1">Nucleus</location>
    </subcellularLocation>
</comment>
<dbReference type="KEGG" id="nta:107807277"/>
<keyword evidence="2" id="KW-0805">Transcription regulation</keyword>
<dbReference type="AlphaFoldDB" id="A0A1S4BDZ3"/>
<evidence type="ECO:0000313" key="9">
    <source>
        <dbReference type="RefSeq" id="XP_016487119.1"/>
    </source>
</evidence>
<dbReference type="FunFam" id="1.20.5.170:FF:000020">
    <property type="entry name" value="BZIP transcription factor"/>
    <property type="match status" value="1"/>
</dbReference>
<dbReference type="OMA" id="NSLTQFW"/>
<keyword evidence="8" id="KW-1185">Reference proteome</keyword>
<organism evidence="8 9">
    <name type="scientific">Nicotiana tabacum</name>
    <name type="common">Common tobacco</name>
    <dbReference type="NCBI Taxonomy" id="4097"/>
    <lineage>
        <taxon>Eukaryota</taxon>
        <taxon>Viridiplantae</taxon>
        <taxon>Streptophyta</taxon>
        <taxon>Embryophyta</taxon>
        <taxon>Tracheophyta</taxon>
        <taxon>Spermatophyta</taxon>
        <taxon>Magnoliopsida</taxon>
        <taxon>eudicotyledons</taxon>
        <taxon>Gunneridae</taxon>
        <taxon>Pentapetalae</taxon>
        <taxon>asterids</taxon>
        <taxon>lamiids</taxon>
        <taxon>Solanales</taxon>
        <taxon>Solanaceae</taxon>
        <taxon>Nicotianoideae</taxon>
        <taxon>Nicotianeae</taxon>
        <taxon>Nicotiana</taxon>
    </lineage>
</organism>
<feature type="region of interest" description="Disordered" evidence="6">
    <location>
        <begin position="1"/>
        <end position="59"/>
    </location>
</feature>
<evidence type="ECO:0000256" key="1">
    <source>
        <dbReference type="ARBA" id="ARBA00004123"/>
    </source>
</evidence>
<dbReference type="RefSeq" id="XP_016487119.1">
    <property type="nucleotide sequence ID" value="XM_016631633.1"/>
</dbReference>
<protein>
    <submittedName>
        <fullName evidence="9">BZIP transcription factor 53</fullName>
    </submittedName>
</protein>
<reference evidence="9" key="2">
    <citation type="submission" date="2025-08" db="UniProtKB">
        <authorList>
            <consortium name="RefSeq"/>
        </authorList>
    </citation>
    <scope>IDENTIFICATION</scope>
    <source>
        <tissue evidence="9">Leaf</tissue>
    </source>
</reference>
<feature type="compositionally biased region" description="Basic and acidic residues" evidence="6">
    <location>
        <begin position="14"/>
        <end position="37"/>
    </location>
</feature>